<evidence type="ECO:0000313" key="4">
    <source>
        <dbReference type="Proteomes" id="UP000663722"/>
    </source>
</evidence>
<gene>
    <name evidence="3" type="ORF">dnm_047170</name>
</gene>
<protein>
    <recommendedName>
        <fullName evidence="2">DUF4350 domain-containing protein</fullName>
    </recommendedName>
</protein>
<evidence type="ECO:0000313" key="3">
    <source>
        <dbReference type="EMBL" id="QTA88670.1"/>
    </source>
</evidence>
<dbReference type="KEGG" id="dmm:dnm_047170"/>
<keyword evidence="1" id="KW-0472">Membrane</keyword>
<organism evidence="3 4">
    <name type="scientific">Desulfonema magnum</name>
    <dbReference type="NCBI Taxonomy" id="45655"/>
    <lineage>
        <taxon>Bacteria</taxon>
        <taxon>Pseudomonadati</taxon>
        <taxon>Thermodesulfobacteriota</taxon>
        <taxon>Desulfobacteria</taxon>
        <taxon>Desulfobacterales</taxon>
        <taxon>Desulfococcaceae</taxon>
        <taxon>Desulfonema</taxon>
    </lineage>
</organism>
<proteinExistence type="predicted"/>
<evidence type="ECO:0000259" key="2">
    <source>
        <dbReference type="Pfam" id="PF14258"/>
    </source>
</evidence>
<dbReference type="AlphaFoldDB" id="A0A975BNF1"/>
<dbReference type="Proteomes" id="UP000663722">
    <property type="component" value="Chromosome"/>
</dbReference>
<feature type="domain" description="DUF4350" evidence="2">
    <location>
        <begin position="67"/>
        <end position="260"/>
    </location>
</feature>
<name>A0A975BNF1_9BACT</name>
<reference evidence="3" key="1">
    <citation type="journal article" date="2021" name="Microb. Physiol.">
        <title>Proteogenomic Insights into the Physiology of Marine, Sulfate-Reducing, Filamentous Desulfonema limicola and Desulfonema magnum.</title>
        <authorList>
            <person name="Schnaars V."/>
            <person name="Wohlbrand L."/>
            <person name="Scheve S."/>
            <person name="Hinrichs C."/>
            <person name="Reinhardt R."/>
            <person name="Rabus R."/>
        </authorList>
    </citation>
    <scope>NUCLEOTIDE SEQUENCE</scope>
    <source>
        <strain evidence="3">4be13</strain>
    </source>
</reference>
<accession>A0A975BNF1</accession>
<keyword evidence="1" id="KW-0812">Transmembrane</keyword>
<sequence length="399" mass="45975">MNQTTNHKSQMTNHESQITNHESQITNHKILILFLLIIFSVFMIGMVRLFALRFETGDVYPKYSSLRSDPLGTRGFYESLENLEYVSVGRNFLRLSDMRPEQDTTIFYLGINVYQMKSADELSLRHFEEIAAEGGRVIFSFFPVKRRGFTKKLKKISSLPLADRWGINFSRFEPDEKPDTIKKAQKVLPEKDLPYSLSWHTALYFEELANPWKVIYECDGHPVIIEKQFGRGSIVFSADSYLFSNEALQKERYPALLLWFMGKNTRVIFDESHLGLREQPGVAGLARKYGLQGLFWGILLLAGLFVWKNSTYFVPPPDDDALTDDYDFASEKDTTEGMVSLLRRNIPPAEILGVCVKEWEKSLNPGRELPNEKLEQIKALTDKDPVRGYQDICQILSKK</sequence>
<dbReference type="EMBL" id="CP061800">
    <property type="protein sequence ID" value="QTA88670.1"/>
    <property type="molecule type" value="Genomic_DNA"/>
</dbReference>
<keyword evidence="4" id="KW-1185">Reference proteome</keyword>
<feature type="transmembrane region" description="Helical" evidence="1">
    <location>
        <begin position="30"/>
        <end position="51"/>
    </location>
</feature>
<dbReference type="Pfam" id="PF14258">
    <property type="entry name" value="DUF4350"/>
    <property type="match status" value="1"/>
</dbReference>
<evidence type="ECO:0000256" key="1">
    <source>
        <dbReference type="SAM" id="Phobius"/>
    </source>
</evidence>
<keyword evidence="1" id="KW-1133">Transmembrane helix</keyword>
<dbReference type="InterPro" id="IPR025646">
    <property type="entry name" value="DUF4350"/>
</dbReference>